<dbReference type="CDD" id="cd00806">
    <property type="entry name" value="TrpRS_core"/>
    <property type="match status" value="1"/>
</dbReference>
<feature type="binding site" evidence="8">
    <location>
        <begin position="9"/>
        <end position="11"/>
    </location>
    <ligand>
        <name>ATP</name>
        <dbReference type="ChEBI" id="CHEBI:30616"/>
    </ligand>
</feature>
<comment type="similarity">
    <text evidence="1 8 9">Belongs to the class-I aminoacyl-tRNA synthetase family.</text>
</comment>
<sequence length="327" mass="36112">MAKVLTALQPSGVLHLGNYFGAIEPAVTLQAQHDLTMFVVDYHAITVPQKPDELRRNILFATAAYLACGIDPKKTLLFQQSAVPQHAELAWILQCVARMGELERMTQFKDKAGAKAEKVSVGLFTYPVLMAADILLYDTQTVPVGADQKQHVELARDLAIRFNRDYGETFVVPEPSIRAEGARVMGLDDPTKKMSKSAASAKNYISLLDDEGAILKKVKAAVTDSGAAVRAGEGRPAMTNLLTIYSLVTRRSIKEIENDYLGKGYGDFKADLAEVITLWLKPLQAKIETYLEHEEELVKILDAGAQKARERAERRMKAVRERIGVAL</sequence>
<evidence type="ECO:0000256" key="8">
    <source>
        <dbReference type="HAMAP-Rule" id="MF_00140"/>
    </source>
</evidence>
<dbReference type="PANTHER" id="PTHR43766">
    <property type="entry name" value="TRYPTOPHAN--TRNA LIGASE, MITOCHONDRIAL"/>
    <property type="match status" value="1"/>
</dbReference>
<feature type="binding site" evidence="8">
    <location>
        <begin position="17"/>
        <end position="18"/>
    </location>
    <ligand>
        <name>ATP</name>
        <dbReference type="ChEBI" id="CHEBI:30616"/>
    </ligand>
</feature>
<dbReference type="InterPro" id="IPR050203">
    <property type="entry name" value="Trp-tRNA_synthetase"/>
</dbReference>
<name>A0A1F7TLU7_9BACT</name>
<dbReference type="EC" id="6.1.1.2" evidence="8"/>
<dbReference type="InterPro" id="IPR002306">
    <property type="entry name" value="Trp-tRNA-ligase"/>
</dbReference>
<dbReference type="Gene3D" id="3.40.50.620">
    <property type="entry name" value="HUPs"/>
    <property type="match status" value="1"/>
</dbReference>
<feature type="binding site" evidence="8">
    <location>
        <position position="184"/>
    </location>
    <ligand>
        <name>ATP</name>
        <dbReference type="ChEBI" id="CHEBI:30616"/>
    </ligand>
</feature>
<keyword evidence="5 8" id="KW-0648">Protein biosynthesis</keyword>
<dbReference type="InterPro" id="IPR002305">
    <property type="entry name" value="aa-tRNA-synth_Ic"/>
</dbReference>
<dbReference type="HAMAP" id="MF_00140_B">
    <property type="entry name" value="Trp_tRNA_synth_B"/>
    <property type="match status" value="1"/>
</dbReference>
<dbReference type="GO" id="GO:0004830">
    <property type="term" value="F:tryptophan-tRNA ligase activity"/>
    <property type="evidence" value="ECO:0007669"/>
    <property type="project" value="UniProtKB-UniRule"/>
</dbReference>
<keyword evidence="2 8" id="KW-0436">Ligase</keyword>
<comment type="subunit">
    <text evidence="8">Homodimer.</text>
</comment>
<comment type="caution">
    <text evidence="10">The sequence shown here is derived from an EMBL/GenBank/DDBJ whole genome shotgun (WGS) entry which is preliminary data.</text>
</comment>
<dbReference type="InterPro" id="IPR024109">
    <property type="entry name" value="Trp-tRNA-ligase_bac-type"/>
</dbReference>
<evidence type="ECO:0000256" key="2">
    <source>
        <dbReference type="ARBA" id="ARBA00022598"/>
    </source>
</evidence>
<dbReference type="GO" id="GO:0005524">
    <property type="term" value="F:ATP binding"/>
    <property type="evidence" value="ECO:0007669"/>
    <property type="project" value="UniProtKB-UniRule"/>
</dbReference>
<proteinExistence type="inferred from homology"/>
<dbReference type="PANTHER" id="PTHR43766:SF1">
    <property type="entry name" value="TRYPTOPHAN--TRNA LIGASE, MITOCHONDRIAL"/>
    <property type="match status" value="1"/>
</dbReference>
<organism evidence="10 11">
    <name type="scientific">Candidatus Uhrbacteria bacterium RIFCSPHIGHO2_01_FULL_63_20</name>
    <dbReference type="NCBI Taxonomy" id="1802385"/>
    <lineage>
        <taxon>Bacteria</taxon>
        <taxon>Candidatus Uhriibacteriota</taxon>
    </lineage>
</organism>
<dbReference type="PRINTS" id="PR01039">
    <property type="entry name" value="TRNASYNTHTRP"/>
</dbReference>
<comment type="catalytic activity">
    <reaction evidence="7 8">
        <text>tRNA(Trp) + L-tryptophan + ATP = L-tryptophyl-tRNA(Trp) + AMP + diphosphate + H(+)</text>
        <dbReference type="Rhea" id="RHEA:24080"/>
        <dbReference type="Rhea" id="RHEA-COMP:9671"/>
        <dbReference type="Rhea" id="RHEA-COMP:9705"/>
        <dbReference type="ChEBI" id="CHEBI:15378"/>
        <dbReference type="ChEBI" id="CHEBI:30616"/>
        <dbReference type="ChEBI" id="CHEBI:33019"/>
        <dbReference type="ChEBI" id="CHEBI:57912"/>
        <dbReference type="ChEBI" id="CHEBI:78442"/>
        <dbReference type="ChEBI" id="CHEBI:78535"/>
        <dbReference type="ChEBI" id="CHEBI:456215"/>
        <dbReference type="EC" id="6.1.1.2"/>
    </reaction>
</comment>
<dbReference type="SUPFAM" id="SSF52374">
    <property type="entry name" value="Nucleotidylyl transferase"/>
    <property type="match status" value="1"/>
</dbReference>
<evidence type="ECO:0000256" key="3">
    <source>
        <dbReference type="ARBA" id="ARBA00022741"/>
    </source>
</evidence>
<accession>A0A1F7TLU7</accession>
<evidence type="ECO:0000313" key="11">
    <source>
        <dbReference type="Proteomes" id="UP000177885"/>
    </source>
</evidence>
<dbReference type="NCBIfam" id="TIGR00233">
    <property type="entry name" value="trpS"/>
    <property type="match status" value="1"/>
</dbReference>
<dbReference type="PROSITE" id="PS00178">
    <property type="entry name" value="AA_TRNA_LIGASE_I"/>
    <property type="match status" value="1"/>
</dbReference>
<dbReference type="STRING" id="1802385.A2856_00430"/>
<feature type="binding site" evidence="8">
    <location>
        <begin position="193"/>
        <end position="197"/>
    </location>
    <ligand>
        <name>ATP</name>
        <dbReference type="ChEBI" id="CHEBI:30616"/>
    </ligand>
</feature>
<dbReference type="Proteomes" id="UP000177885">
    <property type="component" value="Unassembled WGS sequence"/>
</dbReference>
<dbReference type="InterPro" id="IPR001412">
    <property type="entry name" value="aa-tRNA-synth_I_CS"/>
</dbReference>
<dbReference type="AlphaFoldDB" id="A0A1F7TLU7"/>
<gene>
    <name evidence="8" type="primary">trpS</name>
    <name evidence="10" type="ORF">A2856_00430</name>
</gene>
<comment type="function">
    <text evidence="8">Catalyzes the attachment of tryptophan to tRNA(Trp).</text>
</comment>
<reference evidence="10 11" key="1">
    <citation type="journal article" date="2016" name="Nat. Commun.">
        <title>Thousands of microbial genomes shed light on interconnected biogeochemical processes in an aquifer system.</title>
        <authorList>
            <person name="Anantharaman K."/>
            <person name="Brown C.T."/>
            <person name="Hug L.A."/>
            <person name="Sharon I."/>
            <person name="Castelle C.J."/>
            <person name="Probst A.J."/>
            <person name="Thomas B.C."/>
            <person name="Singh A."/>
            <person name="Wilkins M.J."/>
            <person name="Karaoz U."/>
            <person name="Brodie E.L."/>
            <person name="Williams K.H."/>
            <person name="Hubbard S.S."/>
            <person name="Banfield J.F."/>
        </authorList>
    </citation>
    <scope>NUCLEOTIDE SEQUENCE [LARGE SCALE GENOMIC DNA]</scope>
</reference>
<dbReference type="EMBL" id="MGDT01000004">
    <property type="protein sequence ID" value="OGL66952.1"/>
    <property type="molecule type" value="Genomic_DNA"/>
</dbReference>
<comment type="subcellular location">
    <subcellularLocation>
        <location evidence="8">Cytoplasm</location>
    </subcellularLocation>
</comment>
<keyword evidence="8" id="KW-0963">Cytoplasm</keyword>
<evidence type="ECO:0000256" key="7">
    <source>
        <dbReference type="ARBA" id="ARBA00049929"/>
    </source>
</evidence>
<evidence type="ECO:0000256" key="1">
    <source>
        <dbReference type="ARBA" id="ARBA00005594"/>
    </source>
</evidence>
<keyword evidence="3 8" id="KW-0547">Nucleotide-binding</keyword>
<evidence type="ECO:0000256" key="5">
    <source>
        <dbReference type="ARBA" id="ARBA00022917"/>
    </source>
</evidence>
<dbReference type="Gene3D" id="1.10.240.10">
    <property type="entry name" value="Tyrosyl-Transfer RNA Synthetase"/>
    <property type="match status" value="1"/>
</dbReference>
<feature type="binding site" evidence="8">
    <location>
        <position position="133"/>
    </location>
    <ligand>
        <name>L-tryptophan</name>
        <dbReference type="ChEBI" id="CHEBI:57912"/>
    </ligand>
</feature>
<feature type="short sequence motif" description="'KMSKS' region" evidence="8">
    <location>
        <begin position="193"/>
        <end position="197"/>
    </location>
</feature>
<protein>
    <recommendedName>
        <fullName evidence="8">Tryptophan--tRNA ligase</fullName>
        <ecNumber evidence="8">6.1.1.2</ecNumber>
    </recommendedName>
    <alternativeName>
        <fullName evidence="8">Tryptophanyl-tRNA synthetase</fullName>
        <shortName evidence="8">TrpRS</shortName>
    </alternativeName>
</protein>
<evidence type="ECO:0000313" key="10">
    <source>
        <dbReference type="EMBL" id="OGL66952.1"/>
    </source>
</evidence>
<evidence type="ECO:0000256" key="6">
    <source>
        <dbReference type="ARBA" id="ARBA00023146"/>
    </source>
</evidence>
<dbReference type="Pfam" id="PF00579">
    <property type="entry name" value="tRNA-synt_1b"/>
    <property type="match status" value="1"/>
</dbReference>
<dbReference type="GO" id="GO:0005829">
    <property type="term" value="C:cytosol"/>
    <property type="evidence" value="ECO:0007669"/>
    <property type="project" value="TreeGrafter"/>
</dbReference>
<evidence type="ECO:0000256" key="4">
    <source>
        <dbReference type="ARBA" id="ARBA00022840"/>
    </source>
</evidence>
<evidence type="ECO:0000256" key="9">
    <source>
        <dbReference type="RuleBase" id="RU363036"/>
    </source>
</evidence>
<feature type="short sequence motif" description="'HIGH' region" evidence="8">
    <location>
        <begin position="10"/>
        <end position="18"/>
    </location>
</feature>
<dbReference type="GO" id="GO:0006436">
    <property type="term" value="P:tryptophanyl-tRNA aminoacylation"/>
    <property type="evidence" value="ECO:0007669"/>
    <property type="project" value="UniProtKB-UniRule"/>
</dbReference>
<feature type="binding site" evidence="8">
    <location>
        <begin position="145"/>
        <end position="147"/>
    </location>
    <ligand>
        <name>ATP</name>
        <dbReference type="ChEBI" id="CHEBI:30616"/>
    </ligand>
</feature>
<dbReference type="InterPro" id="IPR014729">
    <property type="entry name" value="Rossmann-like_a/b/a_fold"/>
</dbReference>
<keyword evidence="4 8" id="KW-0067">ATP-binding</keyword>
<keyword evidence="6 8" id="KW-0030">Aminoacyl-tRNA synthetase</keyword>